<proteinExistence type="inferred from homology"/>
<dbReference type="Gene3D" id="1.20.120.1760">
    <property type="match status" value="1"/>
</dbReference>
<dbReference type="InterPro" id="IPR048254">
    <property type="entry name" value="CDP_ALCOHOL_P_TRANSF_CS"/>
</dbReference>
<feature type="transmembrane region" description="Helical" evidence="16">
    <location>
        <begin position="93"/>
        <end position="110"/>
    </location>
</feature>
<evidence type="ECO:0000256" key="12">
    <source>
        <dbReference type="ARBA" id="ARBA00023209"/>
    </source>
</evidence>
<evidence type="ECO:0000256" key="2">
    <source>
        <dbReference type="ARBA" id="ARBA00004127"/>
    </source>
</evidence>
<evidence type="ECO:0000256" key="3">
    <source>
        <dbReference type="ARBA" id="ARBA00010441"/>
    </source>
</evidence>
<keyword evidence="12" id="KW-0594">Phospholipid biosynthesis</keyword>
<keyword evidence="18" id="KW-1185">Reference proteome</keyword>
<reference evidence="18" key="1">
    <citation type="journal article" date="2019" name="Int. J. Syst. Evol. Microbiol.">
        <title>The Global Catalogue of Microorganisms (GCM) 10K type strain sequencing project: providing services to taxonomists for standard genome sequencing and annotation.</title>
        <authorList>
            <consortium name="The Broad Institute Genomics Platform"/>
            <consortium name="The Broad Institute Genome Sequencing Center for Infectious Disease"/>
            <person name="Wu L."/>
            <person name="Ma J."/>
        </authorList>
    </citation>
    <scope>NUCLEOTIDE SEQUENCE [LARGE SCALE GENOMIC DNA]</scope>
    <source>
        <strain evidence="18">CCUG 58938</strain>
    </source>
</reference>
<keyword evidence="11 16" id="KW-0472">Membrane</keyword>
<evidence type="ECO:0000256" key="13">
    <source>
        <dbReference type="ARBA" id="ARBA00023264"/>
    </source>
</evidence>
<evidence type="ECO:0000256" key="10">
    <source>
        <dbReference type="ARBA" id="ARBA00023098"/>
    </source>
</evidence>
<evidence type="ECO:0000256" key="1">
    <source>
        <dbReference type="ARBA" id="ARBA00000287"/>
    </source>
</evidence>
<keyword evidence="10" id="KW-0443">Lipid metabolism</keyword>
<name>A0ABW3K4A7_9BACT</name>
<dbReference type="PROSITE" id="PS00379">
    <property type="entry name" value="CDP_ALCOHOL_P_TRANSF"/>
    <property type="match status" value="1"/>
</dbReference>
<keyword evidence="13" id="KW-1208">Phospholipid metabolism</keyword>
<dbReference type="PANTHER" id="PTHR14269">
    <property type="entry name" value="CDP-DIACYLGLYCEROL--GLYCEROL-3-PHOSPHATE 3-PHOSPHATIDYLTRANSFERASE-RELATED"/>
    <property type="match status" value="1"/>
</dbReference>
<sequence length="228" mass="25198">MIRHLPNFLTCCNLICGCLGIVFLLENRGVPAAYFVWAAGLFDYFDGFVARLLKVSSPIGKELDSLADVVSFGVLPALVMYKLIGEHSTSEALPYIGFTIAAFSALRLAIFNIDETQTDSFKGLNTPANTLFITSLPLLPPAMGAWLYQDWLLVAITLVFSLLLVSRIEIFALKFKNFTWADNKTRFTFLLLAVLLLALFKVTAIPFIILLYIGLSLGVKAFSKKNSV</sequence>
<dbReference type="EC" id="2.7.8.8" evidence="4"/>
<feature type="transmembrane region" description="Helical" evidence="16">
    <location>
        <begin position="187"/>
        <end position="215"/>
    </location>
</feature>
<evidence type="ECO:0000256" key="4">
    <source>
        <dbReference type="ARBA" id="ARBA00013174"/>
    </source>
</evidence>
<dbReference type="NCBIfam" id="TIGR00473">
    <property type="entry name" value="pssA"/>
    <property type="match status" value="1"/>
</dbReference>
<dbReference type="PANTHER" id="PTHR14269:SF61">
    <property type="entry name" value="CDP-DIACYLGLYCEROL--SERINE O-PHOSPHATIDYLTRANSFERASE"/>
    <property type="match status" value="1"/>
</dbReference>
<dbReference type="EMBL" id="JBHTKA010000004">
    <property type="protein sequence ID" value="MFD1000641.1"/>
    <property type="molecule type" value="Genomic_DNA"/>
</dbReference>
<dbReference type="PROSITE" id="PS51257">
    <property type="entry name" value="PROKAR_LIPOPROTEIN"/>
    <property type="match status" value="1"/>
</dbReference>
<evidence type="ECO:0000256" key="11">
    <source>
        <dbReference type="ARBA" id="ARBA00023136"/>
    </source>
</evidence>
<keyword evidence="6" id="KW-0444">Lipid biosynthesis</keyword>
<dbReference type="InterPro" id="IPR000462">
    <property type="entry name" value="CDP-OH_P_trans"/>
</dbReference>
<keyword evidence="8 16" id="KW-0812">Transmembrane</keyword>
<comment type="catalytic activity">
    <reaction evidence="1">
        <text>a CDP-1,2-diacyl-sn-glycerol + L-serine = a 1,2-diacyl-sn-glycero-3-phospho-L-serine + CMP + H(+)</text>
        <dbReference type="Rhea" id="RHEA:16913"/>
        <dbReference type="ChEBI" id="CHEBI:15378"/>
        <dbReference type="ChEBI" id="CHEBI:33384"/>
        <dbReference type="ChEBI" id="CHEBI:57262"/>
        <dbReference type="ChEBI" id="CHEBI:58332"/>
        <dbReference type="ChEBI" id="CHEBI:60377"/>
        <dbReference type="EC" id="2.7.8.8"/>
    </reaction>
</comment>
<comment type="subcellular location">
    <subcellularLocation>
        <location evidence="2">Endomembrane system</location>
        <topology evidence="2">Multi-pass membrane protein</topology>
    </subcellularLocation>
</comment>
<dbReference type="InterPro" id="IPR050324">
    <property type="entry name" value="CDP-alcohol_PTase-I"/>
</dbReference>
<comment type="caution">
    <text evidence="17">The sequence shown here is derived from an EMBL/GenBank/DDBJ whole genome shotgun (WGS) entry which is preliminary data.</text>
</comment>
<protein>
    <recommendedName>
        <fullName evidence="5">CDP-diacylglycerol--serine O-phosphatidyltransferase</fullName>
        <ecNumber evidence="4">2.7.8.8</ecNumber>
    </recommendedName>
    <alternativeName>
        <fullName evidence="14">Phosphatidylserine synthase</fullName>
    </alternativeName>
</protein>
<evidence type="ECO:0000256" key="16">
    <source>
        <dbReference type="SAM" id="Phobius"/>
    </source>
</evidence>
<feature type="transmembrane region" description="Helical" evidence="16">
    <location>
        <begin position="154"/>
        <end position="175"/>
    </location>
</feature>
<evidence type="ECO:0000256" key="6">
    <source>
        <dbReference type="ARBA" id="ARBA00022516"/>
    </source>
</evidence>
<evidence type="ECO:0000313" key="17">
    <source>
        <dbReference type="EMBL" id="MFD1000641.1"/>
    </source>
</evidence>
<feature type="transmembrane region" description="Helical" evidence="16">
    <location>
        <begin position="65"/>
        <end position="81"/>
    </location>
</feature>
<keyword evidence="9 16" id="KW-1133">Transmembrane helix</keyword>
<evidence type="ECO:0000256" key="9">
    <source>
        <dbReference type="ARBA" id="ARBA00022989"/>
    </source>
</evidence>
<evidence type="ECO:0000256" key="7">
    <source>
        <dbReference type="ARBA" id="ARBA00022679"/>
    </source>
</evidence>
<evidence type="ECO:0000313" key="18">
    <source>
        <dbReference type="Proteomes" id="UP001597112"/>
    </source>
</evidence>
<evidence type="ECO:0000256" key="14">
    <source>
        <dbReference type="ARBA" id="ARBA00032361"/>
    </source>
</evidence>
<dbReference type="GO" id="GO:0003882">
    <property type="term" value="F:CDP-diacylglycerol-serine O-phosphatidyltransferase activity"/>
    <property type="evidence" value="ECO:0007669"/>
    <property type="project" value="UniProtKB-EC"/>
</dbReference>
<feature type="transmembrane region" description="Helical" evidence="16">
    <location>
        <begin position="7"/>
        <end position="25"/>
    </location>
</feature>
<gene>
    <name evidence="17" type="primary">pssA</name>
    <name evidence="17" type="ORF">ACFQ21_15050</name>
</gene>
<accession>A0ABW3K4A7</accession>
<dbReference type="InterPro" id="IPR043130">
    <property type="entry name" value="CDP-OH_PTrfase_TM_dom"/>
</dbReference>
<keyword evidence="7 15" id="KW-0808">Transferase</keyword>
<comment type="similarity">
    <text evidence="3 15">Belongs to the CDP-alcohol phosphatidyltransferase class-I family.</text>
</comment>
<dbReference type="Pfam" id="PF01066">
    <property type="entry name" value="CDP-OH_P_transf"/>
    <property type="match status" value="1"/>
</dbReference>
<dbReference type="Proteomes" id="UP001597112">
    <property type="component" value="Unassembled WGS sequence"/>
</dbReference>
<dbReference type="InterPro" id="IPR004533">
    <property type="entry name" value="CDP-diaglyc--ser_O-PTrfase"/>
</dbReference>
<evidence type="ECO:0000256" key="5">
    <source>
        <dbReference type="ARBA" id="ARBA00017171"/>
    </source>
</evidence>
<organism evidence="17 18">
    <name type="scientific">Ohtaekwangia kribbensis</name>
    <dbReference type="NCBI Taxonomy" id="688913"/>
    <lineage>
        <taxon>Bacteria</taxon>
        <taxon>Pseudomonadati</taxon>
        <taxon>Bacteroidota</taxon>
        <taxon>Cytophagia</taxon>
        <taxon>Cytophagales</taxon>
        <taxon>Fulvivirgaceae</taxon>
        <taxon>Ohtaekwangia</taxon>
    </lineage>
</organism>
<evidence type="ECO:0000256" key="8">
    <source>
        <dbReference type="ARBA" id="ARBA00022692"/>
    </source>
</evidence>
<dbReference type="RefSeq" id="WP_377580093.1">
    <property type="nucleotide sequence ID" value="NZ_JBHTKA010000004.1"/>
</dbReference>
<evidence type="ECO:0000256" key="15">
    <source>
        <dbReference type="RuleBase" id="RU003750"/>
    </source>
</evidence>